<dbReference type="Proteomes" id="UP000294239">
    <property type="component" value="Unassembled WGS sequence"/>
</dbReference>
<evidence type="ECO:0000313" key="2">
    <source>
        <dbReference type="Proteomes" id="UP000294239"/>
    </source>
</evidence>
<dbReference type="GeneID" id="301040860"/>
<keyword evidence="2" id="KW-1185">Reference proteome</keyword>
<evidence type="ECO:0000313" key="1">
    <source>
        <dbReference type="EMBL" id="TBN15118.1"/>
    </source>
</evidence>
<name>A0ABY1YAQ9_9HYPH</name>
<organism evidence="1 2">
    <name type="scientific">Agrobacterium cavarae</name>
    <dbReference type="NCBI Taxonomy" id="2528239"/>
    <lineage>
        <taxon>Bacteria</taxon>
        <taxon>Pseudomonadati</taxon>
        <taxon>Pseudomonadota</taxon>
        <taxon>Alphaproteobacteria</taxon>
        <taxon>Hyphomicrobiales</taxon>
        <taxon>Rhizobiaceae</taxon>
        <taxon>Rhizobium/Agrobacterium group</taxon>
        <taxon>Agrobacterium</taxon>
    </lineage>
</organism>
<sequence length="319" mass="36381">MIFNLLLDLLNLRQRSIRQDFDRRIQRQLNALGKLSAISLSLERRKGRKAYERLLAQDSEFYVLHRGAAIAATWLSAISVSILNDISLRDTDIDGTPDTEQTVALAFFSRLANDLWAIIELVERGFDIQARGLSRSFLEHVDVLICCIHDLELTEKFADTIEPEQANQFWHKHISKNKMKRRVAELVNNRMGLAGSNIVDSLRAPAEIAGSTILHPTMLAGLAAAFGGEDVEYQTYPIFPRPMIASGGIYRTVLIHLFWLFLLMGPLPKEPHGAWNSIIKNRDIKRNRMLSELLRINQDMHGFMLEWHVTMKPMDAKIP</sequence>
<accession>A0ABY1YAQ9</accession>
<dbReference type="RefSeq" id="WP_130977525.1">
    <property type="nucleotide sequence ID" value="NZ_SISF01000025.1"/>
</dbReference>
<proteinExistence type="predicted"/>
<protein>
    <submittedName>
        <fullName evidence="1">Uncharacterized protein</fullName>
    </submittedName>
</protein>
<dbReference type="EMBL" id="SISF01000025">
    <property type="protein sequence ID" value="TBN15118.1"/>
    <property type="molecule type" value="Genomic_DNA"/>
</dbReference>
<comment type="caution">
    <text evidence="1">The sequence shown here is derived from an EMBL/GenBank/DDBJ whole genome shotgun (WGS) entry which is preliminary data.</text>
</comment>
<reference evidence="1 2" key="1">
    <citation type="submission" date="2019-02" db="EMBL/GenBank/DDBJ databases">
        <title>Current taxonomic status of genus Agrobacterium and description of Agrobacterium cavarae sp. nov. isolated from maize roots.</title>
        <authorList>
            <person name="Flores-Felix J.D."/>
            <person name="Menendez E."/>
            <person name="Ramirez-Bahena M.H."/>
            <person name="Garcia-Fraile P."/>
            <person name="Velazquez E."/>
        </authorList>
    </citation>
    <scope>NUCLEOTIDE SEQUENCE [LARGE SCALE GENOMIC DNA]</scope>
    <source>
        <strain evidence="1 2">RZME10</strain>
    </source>
</reference>
<gene>
    <name evidence="1" type="ORF">EYC79_06635</name>
</gene>